<dbReference type="CDD" id="cd00077">
    <property type="entry name" value="HDc"/>
    <property type="match status" value="1"/>
</dbReference>
<dbReference type="PANTHER" id="PTHR11373:SF40">
    <property type="entry name" value="DEOXYGUANOSINETRIPHOSPHATE TRIPHOSPHOHYDROLASE-LIKE PROTEIN 2"/>
    <property type="match status" value="1"/>
</dbReference>
<name>A0ABS7ZUP6_9GAMM</name>
<dbReference type="Gene3D" id="1.10.3550.10">
    <property type="entry name" value="eoxyguanosinetriphosphate triphosphohydrolase domain-like"/>
    <property type="match status" value="1"/>
</dbReference>
<gene>
    <name evidence="3" type="ORF">I9W95_14790</name>
</gene>
<dbReference type="Pfam" id="PF01966">
    <property type="entry name" value="HD"/>
    <property type="match status" value="1"/>
</dbReference>
<proteinExistence type="predicted"/>
<dbReference type="NCBIfam" id="NF002205">
    <property type="entry name" value="PRK01096.1"/>
    <property type="match status" value="1"/>
</dbReference>
<dbReference type="RefSeq" id="WP_225676270.1">
    <property type="nucleotide sequence ID" value="NZ_JAEDAH010000095.1"/>
</dbReference>
<reference evidence="3 4" key="1">
    <citation type="submission" date="2020-12" db="EMBL/GenBank/DDBJ databases">
        <title>Novel Thalassolituus-related marine hydrocarbonoclastic bacteria mediated algae-derived hydrocarbons mineralization in twilight zone of the northern South China Sea.</title>
        <authorList>
            <person name="Dong C."/>
        </authorList>
    </citation>
    <scope>NUCLEOTIDE SEQUENCE [LARGE SCALE GENOMIC DNA]</scope>
    <source>
        <strain evidence="3 4">IMCC1826</strain>
    </source>
</reference>
<dbReference type="InterPro" id="IPR006261">
    <property type="entry name" value="dGTPase"/>
</dbReference>
<keyword evidence="4" id="KW-1185">Reference proteome</keyword>
<dbReference type="Gene3D" id="1.10.3210.10">
    <property type="entry name" value="Hypothetical protein af1432"/>
    <property type="match status" value="1"/>
</dbReference>
<accession>A0ABS7ZUP6</accession>
<evidence type="ECO:0000313" key="4">
    <source>
        <dbReference type="Proteomes" id="UP000714380"/>
    </source>
</evidence>
<dbReference type="Gene3D" id="1.10.3410.10">
    <property type="entry name" value="putative deoxyguanosinetriphosphate triphosphohydrolase like domain"/>
    <property type="match status" value="1"/>
</dbReference>
<sequence>MTHTMNWQQLLSSARFGETQGTLDLEPGRTPFHKDYDRIIFSSAFRRLDRKTQVHPLSENDHVHTRLTHSLEVGSVGRSLGTRVGHALAHKLPAHMNAGDVGALVQAACLAHDIGNPPYGHTGEDAIRHWFRDSANAHFLLGLSELEKADLQTFEGNAQGFRLVTQVEAHRFQGGMRLTFGTLGAFLKYPWTVDYVQRGEAKKFGCYQSELPILRTVAKRLGLIELQPDRWSRHPLVYLLEAADDICYGLIDLEDGIEMDLLRYQEVEDLLRPLLEEQWQVVEPELEHADNQRRRLQILRGLAMEVMVNAVSHAFVRHEAELLGGTLKGDLIDYCSPVIHQVVNNAKQMARERIFRDPRKLSVEIGSYSTLGTLLEAFLSAVRERILDGEATFRNQRVLELMGRSAPAANWTLYEAYMRAIDFISGMTDNYAAQIARQFSGYQMPVRG</sequence>
<dbReference type="InterPro" id="IPR027432">
    <property type="entry name" value="dGTP_triphosphohydrolase_C"/>
</dbReference>
<evidence type="ECO:0000256" key="1">
    <source>
        <dbReference type="ARBA" id="ARBA00022801"/>
    </source>
</evidence>
<dbReference type="SUPFAM" id="SSF109604">
    <property type="entry name" value="HD-domain/PDEase-like"/>
    <property type="match status" value="1"/>
</dbReference>
<dbReference type="PROSITE" id="PS51831">
    <property type="entry name" value="HD"/>
    <property type="match status" value="1"/>
</dbReference>
<comment type="caution">
    <text evidence="3">The sequence shown here is derived from an EMBL/GenBank/DDBJ whole genome shotgun (WGS) entry which is preliminary data.</text>
</comment>
<evidence type="ECO:0000313" key="3">
    <source>
        <dbReference type="EMBL" id="MCA6064877.1"/>
    </source>
</evidence>
<dbReference type="EMBL" id="JAEDAH010000095">
    <property type="protein sequence ID" value="MCA6064877.1"/>
    <property type="molecule type" value="Genomic_DNA"/>
</dbReference>
<evidence type="ECO:0000259" key="2">
    <source>
        <dbReference type="PROSITE" id="PS51831"/>
    </source>
</evidence>
<dbReference type="InterPro" id="IPR003607">
    <property type="entry name" value="HD/PDEase_dom"/>
</dbReference>
<dbReference type="PANTHER" id="PTHR11373">
    <property type="entry name" value="DEOXYNUCLEOSIDE TRIPHOSPHATE TRIPHOSPHOHYDROLASE"/>
    <property type="match status" value="1"/>
</dbReference>
<dbReference type="NCBIfam" id="TIGR01353">
    <property type="entry name" value="dGTP_triPase"/>
    <property type="match status" value="1"/>
</dbReference>
<feature type="domain" description="HD" evidence="2">
    <location>
        <begin position="66"/>
        <end position="249"/>
    </location>
</feature>
<dbReference type="InterPro" id="IPR023293">
    <property type="entry name" value="dGTP_triP_hydro_central_sf"/>
</dbReference>
<keyword evidence="1" id="KW-0378">Hydrolase</keyword>
<organism evidence="3 4">
    <name type="scientific">Thalassolituus marinus</name>
    <dbReference type="NCBI Taxonomy" id="671053"/>
    <lineage>
        <taxon>Bacteria</taxon>
        <taxon>Pseudomonadati</taxon>
        <taxon>Pseudomonadota</taxon>
        <taxon>Gammaproteobacteria</taxon>
        <taxon>Oceanospirillales</taxon>
        <taxon>Oceanospirillaceae</taxon>
        <taxon>Thalassolituus</taxon>
    </lineage>
</organism>
<protein>
    <submittedName>
        <fullName evidence="3">Deoxyguanosinetriphosphate triphosphohydrolase</fullName>
    </submittedName>
</protein>
<dbReference type="SMART" id="SM00471">
    <property type="entry name" value="HDc"/>
    <property type="match status" value="1"/>
</dbReference>
<dbReference type="InterPro" id="IPR050135">
    <property type="entry name" value="dGTPase-like"/>
</dbReference>
<dbReference type="Proteomes" id="UP000714380">
    <property type="component" value="Unassembled WGS sequence"/>
</dbReference>
<dbReference type="InterPro" id="IPR006674">
    <property type="entry name" value="HD_domain"/>
</dbReference>